<keyword evidence="1" id="KW-0732">Signal</keyword>
<evidence type="ECO:0000313" key="3">
    <source>
        <dbReference type="Proteomes" id="UP001172101"/>
    </source>
</evidence>
<dbReference type="RefSeq" id="XP_060296607.1">
    <property type="nucleotide sequence ID" value="XM_060445437.1"/>
</dbReference>
<protein>
    <recommendedName>
        <fullName evidence="4">AA1-like domain-containing protein</fullName>
    </recommendedName>
</protein>
<gene>
    <name evidence="2" type="ORF">B0T26DRAFT_751831</name>
</gene>
<dbReference type="AlphaFoldDB" id="A0AA40DVF5"/>
<evidence type="ECO:0008006" key="4">
    <source>
        <dbReference type="Google" id="ProtNLM"/>
    </source>
</evidence>
<name>A0AA40DVF5_9PEZI</name>
<feature type="chain" id="PRO_5041448945" description="AA1-like domain-containing protein" evidence="1">
    <location>
        <begin position="22"/>
        <end position="190"/>
    </location>
</feature>
<organism evidence="2 3">
    <name type="scientific">Lasiosphaeria miniovina</name>
    <dbReference type="NCBI Taxonomy" id="1954250"/>
    <lineage>
        <taxon>Eukaryota</taxon>
        <taxon>Fungi</taxon>
        <taxon>Dikarya</taxon>
        <taxon>Ascomycota</taxon>
        <taxon>Pezizomycotina</taxon>
        <taxon>Sordariomycetes</taxon>
        <taxon>Sordariomycetidae</taxon>
        <taxon>Sordariales</taxon>
        <taxon>Lasiosphaeriaceae</taxon>
        <taxon>Lasiosphaeria</taxon>
    </lineage>
</organism>
<evidence type="ECO:0000256" key="1">
    <source>
        <dbReference type="SAM" id="SignalP"/>
    </source>
</evidence>
<sequence>MMMPISTPLLLLLPLLSISSATPTPASPALAPRTPSTASSAAACPIPNWTVRNLTVTYSAETYTPGTAWMTLAENNSTGAAVGEEALSCEVSFNYRASIEGTPAHPNLKVLVFFSIDTAFVTINQTWLCPANDAELGNPPGTSSFVIGLAEVSLACPEPPEDGMTCASKDAVAANGVVQVMYPEALETKS</sequence>
<reference evidence="2" key="1">
    <citation type="submission" date="2023-06" db="EMBL/GenBank/DDBJ databases">
        <title>Genome-scale phylogeny and comparative genomics of the fungal order Sordariales.</title>
        <authorList>
            <consortium name="Lawrence Berkeley National Laboratory"/>
            <person name="Hensen N."/>
            <person name="Bonometti L."/>
            <person name="Westerberg I."/>
            <person name="Brannstrom I.O."/>
            <person name="Guillou S."/>
            <person name="Cros-Aarteil S."/>
            <person name="Calhoun S."/>
            <person name="Haridas S."/>
            <person name="Kuo A."/>
            <person name="Mondo S."/>
            <person name="Pangilinan J."/>
            <person name="Riley R."/>
            <person name="LaButti K."/>
            <person name="Andreopoulos B."/>
            <person name="Lipzen A."/>
            <person name="Chen C."/>
            <person name="Yanf M."/>
            <person name="Daum C."/>
            <person name="Ng V."/>
            <person name="Clum A."/>
            <person name="Steindorff A."/>
            <person name="Ohm R."/>
            <person name="Martin F."/>
            <person name="Silar P."/>
            <person name="Natvig D."/>
            <person name="Lalanne C."/>
            <person name="Gautier V."/>
            <person name="Ament-velasquez S.L."/>
            <person name="Kruys A."/>
            <person name="Hutchinson M.I."/>
            <person name="Powell A.J."/>
            <person name="Barry K."/>
            <person name="Miller A.N."/>
            <person name="Grigoriev I.V."/>
            <person name="Debuchy R."/>
            <person name="Gladieux P."/>
            <person name="Thoren M.H."/>
            <person name="Johannesson H."/>
        </authorList>
    </citation>
    <scope>NUCLEOTIDE SEQUENCE</scope>
    <source>
        <strain evidence="2">SMH2392-1A</strain>
    </source>
</reference>
<dbReference type="GeneID" id="85328707"/>
<comment type="caution">
    <text evidence="2">The sequence shown here is derived from an EMBL/GenBank/DDBJ whole genome shotgun (WGS) entry which is preliminary data.</text>
</comment>
<feature type="signal peptide" evidence="1">
    <location>
        <begin position="1"/>
        <end position="21"/>
    </location>
</feature>
<dbReference type="Proteomes" id="UP001172101">
    <property type="component" value="Unassembled WGS sequence"/>
</dbReference>
<dbReference type="EMBL" id="JAUIRO010000004">
    <property type="protein sequence ID" value="KAK0717814.1"/>
    <property type="molecule type" value="Genomic_DNA"/>
</dbReference>
<keyword evidence="3" id="KW-1185">Reference proteome</keyword>
<accession>A0AA40DVF5</accession>
<proteinExistence type="predicted"/>
<evidence type="ECO:0000313" key="2">
    <source>
        <dbReference type="EMBL" id="KAK0717814.1"/>
    </source>
</evidence>